<reference evidence="3 4" key="1">
    <citation type="submission" date="2011-06" db="EMBL/GenBank/DDBJ databases">
        <authorList>
            <person name="Muzny D."/>
            <person name="Qin X."/>
            <person name="Deng J."/>
            <person name="Jiang H."/>
            <person name="Liu Y."/>
            <person name="Qu J."/>
            <person name="Song X.-Z."/>
            <person name="Zhang L."/>
            <person name="Thornton R."/>
            <person name="Coyle M."/>
            <person name="Francisco L."/>
            <person name="Jackson L."/>
            <person name="Javaid M."/>
            <person name="Korchina V."/>
            <person name="Kovar C."/>
            <person name="Mata R."/>
            <person name="Mathew T."/>
            <person name="Ngo R."/>
            <person name="Nguyen L."/>
            <person name="Nguyen N."/>
            <person name="Okwuonu G."/>
            <person name="Ongeri F."/>
            <person name="Pham C."/>
            <person name="Simmons D."/>
            <person name="Wilczek-Boney K."/>
            <person name="Hale W."/>
            <person name="Jakkamsetti A."/>
            <person name="Pham P."/>
            <person name="Ruth R."/>
            <person name="San Lucas F."/>
            <person name="Warren J."/>
            <person name="Zhang J."/>
            <person name="Zhao Z."/>
            <person name="Zhou C."/>
            <person name="Zhu D."/>
            <person name="Lee S."/>
            <person name="Bess C."/>
            <person name="Blankenburg K."/>
            <person name="Forbes L."/>
            <person name="Fu Q."/>
            <person name="Gubbala S."/>
            <person name="Hirani K."/>
            <person name="Jayaseelan J.C."/>
            <person name="Lara F."/>
            <person name="Munidasa M."/>
            <person name="Palculict T."/>
            <person name="Patil S."/>
            <person name="Pu L.-L."/>
            <person name="Saada N."/>
            <person name="Tang L."/>
            <person name="Weissenberger G."/>
            <person name="Zhu Y."/>
            <person name="Hemphill L."/>
            <person name="Shang Y."/>
            <person name="Youmans B."/>
            <person name="Ayvaz T."/>
            <person name="Ross M."/>
            <person name="Santibanez J."/>
            <person name="Aqrawi P."/>
            <person name="Gross S."/>
            <person name="Joshi V."/>
            <person name="Fowler G."/>
            <person name="Nazareth L."/>
            <person name="Reid J."/>
            <person name="Worley K."/>
            <person name="Petrosino J."/>
            <person name="Highlander S."/>
            <person name="Gibbs R."/>
        </authorList>
    </citation>
    <scope>NUCLEOTIDE SEQUENCE [LARGE SCALE GENOMIC DNA]</scope>
    <source>
        <strain evidence="3 4">9715</strain>
    </source>
</reference>
<dbReference type="Pfam" id="PF05125">
    <property type="entry name" value="Phage_cap_P2"/>
    <property type="match status" value="1"/>
</dbReference>
<dbReference type="EMBL" id="AGAZ01000069">
    <property type="protein sequence ID" value="EGZ44640.1"/>
    <property type="molecule type" value="Genomic_DNA"/>
</dbReference>
<dbReference type="OrthoDB" id="5464529at2"/>
<dbReference type="STRING" id="1030841.HMPREF9370_2054"/>
<evidence type="ECO:0000256" key="2">
    <source>
        <dbReference type="SAM" id="SignalP"/>
    </source>
</evidence>
<evidence type="ECO:0000313" key="4">
    <source>
        <dbReference type="Proteomes" id="UP000005336"/>
    </source>
</evidence>
<dbReference type="PATRIC" id="fig|1030841.3.peg.2047"/>
<evidence type="ECO:0000313" key="3">
    <source>
        <dbReference type="EMBL" id="EGZ44640.1"/>
    </source>
</evidence>
<feature type="chain" id="PRO_5003462283" evidence="2">
    <location>
        <begin position="21"/>
        <end position="347"/>
    </location>
</feature>
<sequence length="347" mass="38513">MRYNQLAAAIAVMFSAVAEANNIAVDRVSQDFAVEPGAVQKMYDEIAQSSELLRKINIVGKEEKLGETIGMDNGLIGSTTDTSDDEAERKPRSIHNLNGRKFVLEQVNFDVRLRYSEIDGWAHVVKDFPARVNKRIASAIAVSMITIGMNGKSRAKTSNFSSNPLLQDVAKGWLQKMREENKTRVMGWESNQIGTAKKAVKYGPGAEEYKNLDAIVTDVMNEMIDERFADRTDFVVLASRRTVGDKYLRIVNASGETATEIEAGGRLSKERTLGGLPVMYVPNMPAGTLFITPLSNLSIYYQTGGERRHLVDNPKKDQLESYQSKNIDFIVEEYGAAVLVENVEFAA</sequence>
<dbReference type="AlphaFoldDB" id="G4CSJ4"/>
<comment type="caution">
    <text evidence="3">The sequence shown here is derived from an EMBL/GenBank/DDBJ whole genome shotgun (WGS) entry which is preliminary data.</text>
</comment>
<gene>
    <name evidence="3" type="ORF">HMPREF9370_2054</name>
</gene>
<proteinExistence type="predicted"/>
<dbReference type="RefSeq" id="WP_009117194.1">
    <property type="nucleotide sequence ID" value="NZ_JH165159.1"/>
</dbReference>
<dbReference type="HOGENOM" id="CLU_049296_1_0_4"/>
<keyword evidence="4" id="KW-1185">Reference proteome</keyword>
<evidence type="ECO:0000256" key="1">
    <source>
        <dbReference type="SAM" id="MobiDB-lite"/>
    </source>
</evidence>
<accession>G4CSJ4</accession>
<feature type="signal peptide" evidence="2">
    <location>
        <begin position="1"/>
        <end position="20"/>
    </location>
</feature>
<dbReference type="Proteomes" id="UP000005336">
    <property type="component" value="Unassembled WGS sequence"/>
</dbReference>
<protein>
    <submittedName>
        <fullName evidence="3">p2 family phage major capsid protein</fullName>
    </submittedName>
</protein>
<organism evidence="3 4">
    <name type="scientific">Neisseria wadsworthii 9715</name>
    <dbReference type="NCBI Taxonomy" id="1030841"/>
    <lineage>
        <taxon>Bacteria</taxon>
        <taxon>Pseudomonadati</taxon>
        <taxon>Pseudomonadota</taxon>
        <taxon>Betaproteobacteria</taxon>
        <taxon>Neisseriales</taxon>
        <taxon>Neisseriaceae</taxon>
        <taxon>Neisseria</taxon>
    </lineage>
</organism>
<keyword evidence="2" id="KW-0732">Signal</keyword>
<name>G4CSJ4_9NEIS</name>
<feature type="region of interest" description="Disordered" evidence="1">
    <location>
        <begin position="70"/>
        <end position="92"/>
    </location>
</feature>
<dbReference type="InterPro" id="IPR006441">
    <property type="entry name" value="Phage_P2_GpN"/>
</dbReference>